<evidence type="ECO:0000256" key="6">
    <source>
        <dbReference type="ARBA" id="ARBA00022946"/>
    </source>
</evidence>
<feature type="binding site" description="axial binding residue" evidence="11">
    <location>
        <position position="103"/>
    </location>
    <ligand>
        <name>heme b</name>
        <dbReference type="ChEBI" id="CHEBI:60344"/>
        <note>ligand shared with SDHC</note>
    </ligand>
    <ligandPart>
        <name>Fe</name>
        <dbReference type="ChEBI" id="CHEBI:18248"/>
    </ligandPart>
</feature>
<feature type="transmembrane region" description="Helical" evidence="12">
    <location>
        <begin position="127"/>
        <end position="146"/>
    </location>
</feature>
<dbReference type="PANTHER" id="PTHR13337">
    <property type="entry name" value="SUCCINATE DEHYDROGENASE"/>
    <property type="match status" value="1"/>
</dbReference>
<comment type="caution">
    <text evidence="13">The sequence shown here is derived from an EMBL/GenBank/DDBJ whole genome shotgun (WGS) entry which is preliminary data.</text>
</comment>
<keyword evidence="11" id="KW-0479">Metal-binding</keyword>
<dbReference type="GO" id="GO:0006099">
    <property type="term" value="P:tricarboxylic acid cycle"/>
    <property type="evidence" value="ECO:0007669"/>
    <property type="project" value="TreeGrafter"/>
</dbReference>
<dbReference type="GO" id="GO:0005743">
    <property type="term" value="C:mitochondrial inner membrane"/>
    <property type="evidence" value="ECO:0007669"/>
    <property type="project" value="UniProtKB-SubCell"/>
</dbReference>
<dbReference type="InterPro" id="IPR007992">
    <property type="entry name" value="CybS"/>
</dbReference>
<evidence type="ECO:0000256" key="3">
    <source>
        <dbReference type="ARBA" id="ARBA00022448"/>
    </source>
</evidence>
<proteinExistence type="inferred from homology"/>
<evidence type="ECO:0000256" key="7">
    <source>
        <dbReference type="ARBA" id="ARBA00022989"/>
    </source>
</evidence>
<keyword evidence="3" id="KW-0813">Transport</keyword>
<evidence type="ECO:0000313" key="14">
    <source>
        <dbReference type="Proteomes" id="UP000790833"/>
    </source>
</evidence>
<evidence type="ECO:0000256" key="11">
    <source>
        <dbReference type="PIRSR" id="PIRSR607992-2"/>
    </source>
</evidence>
<comment type="caution">
    <text evidence="12">Lacks conserved residue(s) required for the propagation of feature annotation.</text>
</comment>
<dbReference type="RefSeq" id="XP_043049653.1">
    <property type="nucleotide sequence ID" value="XM_043195480.1"/>
</dbReference>
<dbReference type="AlphaFoldDB" id="A0A9P7VAN3"/>
<keyword evidence="7 12" id="KW-1133">Transmembrane helix</keyword>
<keyword evidence="14" id="KW-1185">Reference proteome</keyword>
<evidence type="ECO:0000256" key="9">
    <source>
        <dbReference type="ARBA" id="ARBA00023136"/>
    </source>
</evidence>
<evidence type="ECO:0000256" key="1">
    <source>
        <dbReference type="ARBA" id="ARBA00004448"/>
    </source>
</evidence>
<evidence type="ECO:0000256" key="2">
    <source>
        <dbReference type="ARBA" id="ARBA00007294"/>
    </source>
</evidence>
<dbReference type="SUPFAM" id="SSF81343">
    <property type="entry name" value="Fumarate reductase respiratory complex transmembrane subunits"/>
    <property type="match status" value="1"/>
</dbReference>
<evidence type="ECO:0000256" key="8">
    <source>
        <dbReference type="ARBA" id="ARBA00023128"/>
    </source>
</evidence>
<evidence type="ECO:0000256" key="10">
    <source>
        <dbReference type="PIRSR" id="PIRSR607992-1"/>
    </source>
</evidence>
<accession>A0A9P7VAN3</accession>
<dbReference type="GO" id="GO:0020037">
    <property type="term" value="F:heme binding"/>
    <property type="evidence" value="ECO:0007669"/>
    <property type="project" value="TreeGrafter"/>
</dbReference>
<comment type="similarity">
    <text evidence="2 12">Belongs to the CybS family.</text>
</comment>
<protein>
    <recommendedName>
        <fullName evidence="12">Succinate dehydrogenase [ubiquinone] cytochrome b small subunit</fullName>
    </recommendedName>
</protein>
<dbReference type="GeneID" id="66118188"/>
<dbReference type="Gene3D" id="1.20.1300.10">
    <property type="entry name" value="Fumarate reductase/succinate dehydrogenase, transmembrane subunit"/>
    <property type="match status" value="1"/>
</dbReference>
<evidence type="ECO:0000256" key="5">
    <source>
        <dbReference type="ARBA" id="ARBA00022792"/>
    </source>
</evidence>
<name>A0A9P7VAN3_9ASCO</name>
<dbReference type="GO" id="GO:0046872">
    <property type="term" value="F:metal ion binding"/>
    <property type="evidence" value="ECO:0007669"/>
    <property type="project" value="UniProtKB-KW"/>
</dbReference>
<keyword evidence="8 12" id="KW-0496">Mitochondrion</keyword>
<keyword evidence="9 12" id="KW-0472">Membrane</keyword>
<gene>
    <name evidence="13" type="ORF">KQ657_004814</name>
</gene>
<dbReference type="EMBL" id="JAHMUF010000008">
    <property type="protein sequence ID" value="KAG7194106.1"/>
    <property type="molecule type" value="Genomic_DNA"/>
</dbReference>
<keyword evidence="11" id="KW-0408">Iron</keyword>
<reference evidence="13" key="1">
    <citation type="submission" date="2021-03" db="EMBL/GenBank/DDBJ databases">
        <authorList>
            <person name="Palmer J.M."/>
        </authorList>
    </citation>
    <scope>NUCLEOTIDE SEQUENCE</scope>
    <source>
        <strain evidence="13">ARV_011</strain>
    </source>
</reference>
<dbReference type="GO" id="GO:0048039">
    <property type="term" value="F:ubiquinone binding"/>
    <property type="evidence" value="ECO:0007669"/>
    <property type="project" value="TreeGrafter"/>
</dbReference>
<evidence type="ECO:0000256" key="4">
    <source>
        <dbReference type="ARBA" id="ARBA00022692"/>
    </source>
</evidence>
<sequence length="163" mass="18177">MFTIRGGIKYTPGRVHSVLPRRQLSLKPDFSKFKLIPQPPGHIVGDVNDAYIPPDSSFYHGSYHWAYERLASVAMVPLGLSPFIFGNDYPMVDYAFSTLLLYHVHSGFQSCIIDYIPKRVYGIWHKMAMGLLTLGSSVGLYGIYLLETADNGLFGLVAKIFGA</sequence>
<keyword evidence="5 12" id="KW-0999">Mitochondrion inner membrane</keyword>
<keyword evidence="6 12" id="KW-0809">Transit peptide</keyword>
<dbReference type="OrthoDB" id="18577at2759"/>
<dbReference type="Proteomes" id="UP000790833">
    <property type="component" value="Unassembled WGS sequence"/>
</dbReference>
<keyword evidence="4 12" id="KW-0812">Transmembrane</keyword>
<dbReference type="CDD" id="cd03496">
    <property type="entry name" value="SQR_TypeC_CybS"/>
    <property type="match status" value="1"/>
</dbReference>
<organism evidence="13 14">
    <name type="scientific">Scheffersomyces spartinae</name>
    <dbReference type="NCBI Taxonomy" id="45513"/>
    <lineage>
        <taxon>Eukaryota</taxon>
        <taxon>Fungi</taxon>
        <taxon>Dikarya</taxon>
        <taxon>Ascomycota</taxon>
        <taxon>Saccharomycotina</taxon>
        <taxon>Pichiomycetes</taxon>
        <taxon>Debaryomycetaceae</taxon>
        <taxon>Scheffersomyces</taxon>
    </lineage>
</organism>
<evidence type="ECO:0000313" key="13">
    <source>
        <dbReference type="EMBL" id="KAG7194106.1"/>
    </source>
</evidence>
<dbReference type="Pfam" id="PF05328">
    <property type="entry name" value="CybS"/>
    <property type="match status" value="1"/>
</dbReference>
<dbReference type="PANTHER" id="PTHR13337:SF2">
    <property type="entry name" value="SUCCINATE DEHYDROGENASE [UBIQUINONE] CYTOCHROME B SMALL SUBUNIT, MITOCHONDRIAL"/>
    <property type="match status" value="1"/>
</dbReference>
<dbReference type="GO" id="GO:0006121">
    <property type="term" value="P:mitochondrial electron transport, succinate to ubiquinone"/>
    <property type="evidence" value="ECO:0007669"/>
    <property type="project" value="TreeGrafter"/>
</dbReference>
<comment type="subcellular location">
    <subcellularLocation>
        <location evidence="1 12">Mitochondrion inner membrane</location>
        <topology evidence="1 12">Multi-pass membrane protein</topology>
    </subcellularLocation>
</comment>
<dbReference type="InterPro" id="IPR034804">
    <property type="entry name" value="SQR/QFR_C/D"/>
</dbReference>
<feature type="binding site" evidence="10">
    <location>
        <position position="115"/>
    </location>
    <ligand>
        <name>a ubiquinone</name>
        <dbReference type="ChEBI" id="CHEBI:16389"/>
        <note>ligand shared with IP/SDHB</note>
    </ligand>
</feature>
<evidence type="ECO:0000256" key="12">
    <source>
        <dbReference type="RuleBase" id="RU364031"/>
    </source>
</evidence>